<feature type="domain" description="SLH" evidence="1">
    <location>
        <begin position="183"/>
        <end position="242"/>
    </location>
</feature>
<dbReference type="InterPro" id="IPR051465">
    <property type="entry name" value="Cell_Envelope_Struct_Comp"/>
</dbReference>
<evidence type="ECO:0000313" key="3">
    <source>
        <dbReference type="Proteomes" id="UP000256304"/>
    </source>
</evidence>
<evidence type="ECO:0000259" key="1">
    <source>
        <dbReference type="PROSITE" id="PS51272"/>
    </source>
</evidence>
<protein>
    <submittedName>
        <fullName evidence="2">S-layer family protein</fullName>
    </submittedName>
</protein>
<evidence type="ECO:0000313" key="2">
    <source>
        <dbReference type="EMBL" id="REE85129.1"/>
    </source>
</evidence>
<dbReference type="InterPro" id="IPR001119">
    <property type="entry name" value="SLH_dom"/>
</dbReference>
<proteinExistence type="predicted"/>
<name>A0A3D9RYQ1_9BACL</name>
<reference evidence="2 3" key="1">
    <citation type="submission" date="2018-08" db="EMBL/GenBank/DDBJ databases">
        <title>Genomic Encyclopedia of Type Strains, Phase III (KMG-III): the genomes of soil and plant-associated and newly described type strains.</title>
        <authorList>
            <person name="Whitman W."/>
        </authorList>
    </citation>
    <scope>NUCLEOTIDE SEQUENCE [LARGE SCALE GENOMIC DNA]</scope>
    <source>
        <strain evidence="2 3">CGMCC 1.10966</strain>
    </source>
</reference>
<dbReference type="PANTHER" id="PTHR43308:SF5">
    <property type="entry name" value="S-LAYER PROTEIN _ PEPTIDOGLYCAN ENDO-BETA-N-ACETYLGLUCOSAMINIDASE"/>
    <property type="match status" value="1"/>
</dbReference>
<comment type="caution">
    <text evidence="2">The sequence shown here is derived from an EMBL/GenBank/DDBJ whole genome shotgun (WGS) entry which is preliminary data.</text>
</comment>
<accession>A0A3D9RYQ1</accession>
<dbReference type="AlphaFoldDB" id="A0A3D9RYQ1"/>
<feature type="domain" description="SLH" evidence="1">
    <location>
        <begin position="112"/>
        <end position="175"/>
    </location>
</feature>
<feature type="domain" description="SLH" evidence="1">
    <location>
        <begin position="52"/>
        <end position="111"/>
    </location>
</feature>
<dbReference type="EMBL" id="QTTN01000013">
    <property type="protein sequence ID" value="REE85129.1"/>
    <property type="molecule type" value="Genomic_DNA"/>
</dbReference>
<organism evidence="2 3">
    <name type="scientific">Paenibacillus taihuensis</name>
    <dbReference type="NCBI Taxonomy" id="1156355"/>
    <lineage>
        <taxon>Bacteria</taxon>
        <taxon>Bacillati</taxon>
        <taxon>Bacillota</taxon>
        <taxon>Bacilli</taxon>
        <taxon>Bacillales</taxon>
        <taxon>Paenibacillaceae</taxon>
        <taxon>Paenibacillus</taxon>
    </lineage>
</organism>
<dbReference type="Proteomes" id="UP000256304">
    <property type="component" value="Unassembled WGS sequence"/>
</dbReference>
<keyword evidence="3" id="KW-1185">Reference proteome</keyword>
<dbReference type="PROSITE" id="PS51272">
    <property type="entry name" value="SLH"/>
    <property type="match status" value="3"/>
</dbReference>
<dbReference type="PANTHER" id="PTHR43308">
    <property type="entry name" value="OUTER MEMBRANE PROTEIN ALPHA-RELATED"/>
    <property type="match status" value="1"/>
</dbReference>
<gene>
    <name evidence="2" type="ORF">A8990_11347</name>
</gene>
<dbReference type="Pfam" id="PF00395">
    <property type="entry name" value="SLH"/>
    <property type="match status" value="3"/>
</dbReference>
<sequence length="242" mass="26259">MPEGVDPSKITTGVVVEPDGIVRHVPTRVEQRDGKYYAIINSLTNSTYSVVWHPLTFSDVSNHWAKQAVNDMGSRMVINGTGEDQFSPNDNISRAEFAAILVRGLGLRLENGASGFVDVKESDWYNDAVKTAAACQLVQGFEDGMFRPNGTITREQAMTMIARAMKITGLTDQLADQNIVDTLHGYKDVEAVSDWSASSVAACVQASVVTGKPGQLLALDQFITRAEAAAIMERLLHKSGLI</sequence>